<comment type="pathway">
    <text evidence="2">Amino-acid biosynthesis; L-valine biosynthesis; L-valine from pyruvate: step 4/4.</text>
</comment>
<dbReference type="Gene3D" id="3.30.470.10">
    <property type="match status" value="1"/>
</dbReference>
<comment type="pathway">
    <text evidence="3">Amino-acid biosynthesis; L-leucine biosynthesis; L-leucine from 3-methyl-2-oxobutanoate: step 4/4.</text>
</comment>
<comment type="catalytic activity">
    <reaction evidence="6">
        <text>L-valine + 2-oxoglutarate = 3-methyl-2-oxobutanoate + L-glutamate</text>
        <dbReference type="Rhea" id="RHEA:24813"/>
        <dbReference type="ChEBI" id="CHEBI:11851"/>
        <dbReference type="ChEBI" id="CHEBI:16810"/>
        <dbReference type="ChEBI" id="CHEBI:29985"/>
        <dbReference type="ChEBI" id="CHEBI:57762"/>
        <dbReference type="EC" id="2.6.1.42"/>
    </reaction>
</comment>
<dbReference type="PANTHER" id="PTHR42743">
    <property type="entry name" value="AMINO-ACID AMINOTRANSFERASE"/>
    <property type="match status" value="1"/>
</dbReference>
<name>A0ABW9RPK0_9BACT</name>
<dbReference type="InterPro" id="IPR050571">
    <property type="entry name" value="Class-IV_PLP-Dep_Aminotrnsfr"/>
</dbReference>
<evidence type="ECO:0000256" key="1">
    <source>
        <dbReference type="ARBA" id="ARBA00004824"/>
    </source>
</evidence>
<evidence type="ECO:0000256" key="8">
    <source>
        <dbReference type="ARBA" id="ARBA00049229"/>
    </source>
</evidence>
<dbReference type="GO" id="GO:0008483">
    <property type="term" value="F:transaminase activity"/>
    <property type="evidence" value="ECO:0007669"/>
    <property type="project" value="UniProtKB-KW"/>
</dbReference>
<dbReference type="EMBL" id="SMLW01000532">
    <property type="protein sequence ID" value="MTI25677.1"/>
    <property type="molecule type" value="Genomic_DNA"/>
</dbReference>
<dbReference type="InterPro" id="IPR001544">
    <property type="entry name" value="Aminotrans_IV"/>
</dbReference>
<dbReference type="Pfam" id="PF01063">
    <property type="entry name" value="Aminotran_4"/>
    <property type="match status" value="1"/>
</dbReference>
<dbReference type="EC" id="2.6.1.42" evidence="5"/>
<comment type="similarity">
    <text evidence="4">Belongs to the class-IV pyridoxal-phosphate-dependent aminotransferase family.</text>
</comment>
<proteinExistence type="inferred from homology"/>
<accession>A0ABW9RPK0</accession>
<keyword evidence="9" id="KW-0032">Aminotransferase</keyword>
<dbReference type="InterPro" id="IPR036038">
    <property type="entry name" value="Aminotransferase-like"/>
</dbReference>
<comment type="pathway">
    <text evidence="1">Amino-acid biosynthesis; L-isoleucine biosynthesis; L-isoleucine from 2-oxobutanoate: step 4/4.</text>
</comment>
<protein>
    <recommendedName>
        <fullName evidence="5">branched-chain-amino-acid transaminase</fullName>
        <ecNumber evidence="5">2.6.1.42</ecNumber>
    </recommendedName>
</protein>
<evidence type="ECO:0000256" key="3">
    <source>
        <dbReference type="ARBA" id="ARBA00005072"/>
    </source>
</evidence>
<dbReference type="CDD" id="cd00449">
    <property type="entry name" value="PLPDE_IV"/>
    <property type="match status" value="1"/>
</dbReference>
<keyword evidence="9" id="KW-0808">Transferase</keyword>
<dbReference type="PANTHER" id="PTHR42743:SF11">
    <property type="entry name" value="AMINODEOXYCHORISMATE LYASE"/>
    <property type="match status" value="1"/>
</dbReference>
<dbReference type="InterPro" id="IPR043132">
    <property type="entry name" value="BCAT-like_C"/>
</dbReference>
<sequence>MAAIFNNNYITEAFSCALNDRALQFGDGLFETIRIINGKAQLLNYHLDRLHEGAKALRFNVPGYITEESLQSQIAELLFHNQLGTQATAKFIVWRKNSLQKAYASTDKEANTLLMLRPASTTAVKQNAGFSKDVVLHYWKLSRFKTISALPYVMASQEKNLRDLDELILLNVNGHVTECTSSNIFWVKGKVYYTPALSTGCIEGVQRRHILETLKAKKIEYREVEELPEALLGADGVFACNSSGLSPIAAIDNITYCKSEEITKTLT</sequence>
<evidence type="ECO:0000256" key="7">
    <source>
        <dbReference type="ARBA" id="ARBA00048798"/>
    </source>
</evidence>
<comment type="catalytic activity">
    <reaction evidence="7">
        <text>L-isoleucine + 2-oxoglutarate = (S)-3-methyl-2-oxopentanoate + L-glutamate</text>
        <dbReference type="Rhea" id="RHEA:24801"/>
        <dbReference type="ChEBI" id="CHEBI:16810"/>
        <dbReference type="ChEBI" id="CHEBI:29985"/>
        <dbReference type="ChEBI" id="CHEBI:35146"/>
        <dbReference type="ChEBI" id="CHEBI:58045"/>
        <dbReference type="EC" id="2.6.1.42"/>
    </reaction>
</comment>
<dbReference type="SUPFAM" id="SSF56752">
    <property type="entry name" value="D-aminoacid aminotransferase-like PLP-dependent enzymes"/>
    <property type="match status" value="1"/>
</dbReference>
<dbReference type="RefSeq" id="WP_155172007.1">
    <property type="nucleotide sequence ID" value="NZ_BAAAFL010000053.1"/>
</dbReference>
<evidence type="ECO:0000256" key="2">
    <source>
        <dbReference type="ARBA" id="ARBA00004931"/>
    </source>
</evidence>
<evidence type="ECO:0000256" key="6">
    <source>
        <dbReference type="ARBA" id="ARBA00048212"/>
    </source>
</evidence>
<dbReference type="InterPro" id="IPR043131">
    <property type="entry name" value="BCAT-like_N"/>
</dbReference>
<comment type="catalytic activity">
    <reaction evidence="8">
        <text>L-leucine + 2-oxoglutarate = 4-methyl-2-oxopentanoate + L-glutamate</text>
        <dbReference type="Rhea" id="RHEA:18321"/>
        <dbReference type="ChEBI" id="CHEBI:16810"/>
        <dbReference type="ChEBI" id="CHEBI:17865"/>
        <dbReference type="ChEBI" id="CHEBI:29985"/>
        <dbReference type="ChEBI" id="CHEBI:57427"/>
        <dbReference type="EC" id="2.6.1.42"/>
    </reaction>
</comment>
<evidence type="ECO:0000313" key="9">
    <source>
        <dbReference type="EMBL" id="MTI25677.1"/>
    </source>
</evidence>
<dbReference type="Gene3D" id="3.20.10.10">
    <property type="entry name" value="D-amino Acid Aminotransferase, subunit A, domain 2"/>
    <property type="match status" value="1"/>
</dbReference>
<organism evidence="9 10">
    <name type="scientific">Fulvivirga kasyanovii</name>
    <dbReference type="NCBI Taxonomy" id="396812"/>
    <lineage>
        <taxon>Bacteria</taxon>
        <taxon>Pseudomonadati</taxon>
        <taxon>Bacteroidota</taxon>
        <taxon>Cytophagia</taxon>
        <taxon>Cytophagales</taxon>
        <taxon>Fulvivirgaceae</taxon>
        <taxon>Fulvivirga</taxon>
    </lineage>
</organism>
<comment type="caution">
    <text evidence="9">The sequence shown here is derived from an EMBL/GenBank/DDBJ whole genome shotgun (WGS) entry which is preliminary data.</text>
</comment>
<keyword evidence="10" id="KW-1185">Reference proteome</keyword>
<evidence type="ECO:0000256" key="4">
    <source>
        <dbReference type="ARBA" id="ARBA00009320"/>
    </source>
</evidence>
<reference evidence="9 10" key="1">
    <citation type="submission" date="2019-02" db="EMBL/GenBank/DDBJ databases">
        <authorList>
            <person name="Goldberg S.R."/>
            <person name="Haltli B.A."/>
            <person name="Correa H."/>
            <person name="Russell K.G."/>
        </authorList>
    </citation>
    <scope>NUCLEOTIDE SEQUENCE [LARGE SCALE GENOMIC DNA]</scope>
    <source>
        <strain evidence="9 10">JCM 16186</strain>
    </source>
</reference>
<evidence type="ECO:0000313" key="10">
    <source>
        <dbReference type="Proteomes" id="UP000798808"/>
    </source>
</evidence>
<dbReference type="Proteomes" id="UP000798808">
    <property type="component" value="Unassembled WGS sequence"/>
</dbReference>
<evidence type="ECO:0000256" key="5">
    <source>
        <dbReference type="ARBA" id="ARBA00013053"/>
    </source>
</evidence>
<gene>
    <name evidence="9" type="ORF">E1163_12045</name>
</gene>